<dbReference type="Gene3D" id="3.40.50.1950">
    <property type="entry name" value="Flavin prenyltransferase-like"/>
    <property type="match status" value="1"/>
</dbReference>
<feature type="binding site" evidence="7">
    <location>
        <position position="137"/>
    </location>
    <ligand>
        <name>FMN</name>
        <dbReference type="ChEBI" id="CHEBI:58210"/>
    </ligand>
</feature>
<dbReference type="InterPro" id="IPR036551">
    <property type="entry name" value="Flavin_trans-like"/>
</dbReference>
<gene>
    <name evidence="7" type="primary">ubiX</name>
    <name evidence="9" type="ORF">DGD08_14995</name>
</gene>
<feature type="binding site" evidence="7">
    <location>
        <begin position="12"/>
        <end position="14"/>
    </location>
    <ligand>
        <name>FMN</name>
        <dbReference type="ChEBI" id="CHEBI:58210"/>
    </ligand>
</feature>
<feature type="binding site" evidence="7">
    <location>
        <position position="167"/>
    </location>
    <ligand>
        <name>dimethylallyl phosphate</name>
        <dbReference type="ChEBI" id="CHEBI:88052"/>
    </ligand>
</feature>
<reference evidence="9 10" key="1">
    <citation type="journal article" date="2018" name="Nat. Biotechnol.">
        <title>A standardized bacterial taxonomy based on genome phylogeny substantially revises the tree of life.</title>
        <authorList>
            <person name="Parks D.H."/>
            <person name="Chuvochina M."/>
            <person name="Waite D.W."/>
            <person name="Rinke C."/>
            <person name="Skarshewski A."/>
            <person name="Chaumeil P.A."/>
            <person name="Hugenholtz P."/>
        </authorList>
    </citation>
    <scope>NUCLEOTIDE SEQUENCE [LARGE SCALE GENOMIC DNA]</scope>
    <source>
        <strain evidence="9">UBA8844</strain>
    </source>
</reference>
<name>A0A3D4VBL5_9BACT</name>
<dbReference type="SUPFAM" id="SSF52507">
    <property type="entry name" value="Homo-oligomeric flavin-containing Cys decarboxylases, HFCD"/>
    <property type="match status" value="1"/>
</dbReference>
<keyword evidence="3 7" id="KW-0288">FMN</keyword>
<accession>A0A3D4VBL5</accession>
<keyword evidence="4 7" id="KW-0808">Transferase</keyword>
<evidence type="ECO:0000256" key="1">
    <source>
        <dbReference type="ARBA" id="ARBA00022602"/>
    </source>
</evidence>
<protein>
    <recommendedName>
        <fullName evidence="7">Flavin prenyltransferase UbiX</fullName>
        <ecNumber evidence="7">2.5.1.129</ecNumber>
    </recommendedName>
</protein>
<evidence type="ECO:0000256" key="2">
    <source>
        <dbReference type="ARBA" id="ARBA00022630"/>
    </source>
</evidence>
<feature type="binding site" evidence="7">
    <location>
        <position position="183"/>
    </location>
    <ligand>
        <name>dimethylallyl phosphate</name>
        <dbReference type="ChEBI" id="CHEBI:88052"/>
    </ligand>
</feature>
<dbReference type="AlphaFoldDB" id="A0A3D4VBL5"/>
<evidence type="ECO:0000313" key="10">
    <source>
        <dbReference type="Proteomes" id="UP000264071"/>
    </source>
</evidence>
<comment type="caution">
    <text evidence="7">Lacks conserved residue(s) required for the propagation of feature annotation.</text>
</comment>
<dbReference type="NCBIfam" id="NF004685">
    <property type="entry name" value="PRK06029.1"/>
    <property type="match status" value="1"/>
</dbReference>
<feature type="binding site" evidence="7">
    <location>
        <begin position="102"/>
        <end position="105"/>
    </location>
    <ligand>
        <name>FMN</name>
        <dbReference type="ChEBI" id="CHEBI:58210"/>
    </ligand>
</feature>
<comment type="function">
    <text evidence="7">Flavin prenyltransferase that catalyzes the synthesis of the prenylated FMN cofactor (prenyl-FMN) for 4-hydroxy-3-polyprenylbenzoic acid decarboxylase UbiD. The prenyltransferase is metal-independent and links a dimethylallyl moiety from dimethylallyl monophosphate (DMAP) to the flavin N5 and C6 atoms of FMN.</text>
</comment>
<evidence type="ECO:0000256" key="3">
    <source>
        <dbReference type="ARBA" id="ARBA00022643"/>
    </source>
</evidence>
<keyword evidence="2 7" id="KW-0285">Flavoprotein</keyword>
<evidence type="ECO:0000256" key="5">
    <source>
        <dbReference type="ARBA" id="ARBA00050612"/>
    </source>
</evidence>
<feature type="domain" description="Flavoprotein" evidence="8">
    <location>
        <begin position="6"/>
        <end position="188"/>
    </location>
</feature>
<dbReference type="HAMAP" id="MF_01984">
    <property type="entry name" value="ubiX_pad"/>
    <property type="match status" value="1"/>
</dbReference>
<keyword evidence="1 7" id="KW-0637">Prenyltransferase</keyword>
<evidence type="ECO:0000259" key="8">
    <source>
        <dbReference type="Pfam" id="PF02441"/>
    </source>
</evidence>
<evidence type="ECO:0000256" key="7">
    <source>
        <dbReference type="HAMAP-Rule" id="MF_01984"/>
    </source>
</evidence>
<dbReference type="GO" id="GO:0016831">
    <property type="term" value="F:carboxy-lyase activity"/>
    <property type="evidence" value="ECO:0007669"/>
    <property type="project" value="TreeGrafter"/>
</dbReference>
<evidence type="ECO:0000256" key="6">
    <source>
        <dbReference type="ARBA" id="ARBA00060793"/>
    </source>
</evidence>
<proteinExistence type="inferred from homology"/>
<sequence length="204" mass="21625">MPRHPVVLAITGASGAPYAVRLLQALVALRVPTWLIVSGHGWRLLQTESEIGDLETLRVQVESGGTPGSFASVVTVFDDTDRGAPPASGSARTSGMVVCPCSMGTVSAIAHGTSRSLVERAADVALKERRKLILVPRETPLSLIHLENLTAVTRAGATVIPAAPGFYHKPAGISDLVDFMVARILDHLDIEHDVGRRWGSIPGE</sequence>
<organism evidence="9 10">
    <name type="scientific">Gemmatimonas aurantiaca</name>
    <dbReference type="NCBI Taxonomy" id="173480"/>
    <lineage>
        <taxon>Bacteria</taxon>
        <taxon>Pseudomonadati</taxon>
        <taxon>Gemmatimonadota</taxon>
        <taxon>Gemmatimonadia</taxon>
        <taxon>Gemmatimonadales</taxon>
        <taxon>Gemmatimonadaceae</taxon>
        <taxon>Gemmatimonas</taxon>
    </lineage>
</organism>
<dbReference type="PANTHER" id="PTHR43374:SF1">
    <property type="entry name" value="FLAVIN PRENYLTRANSFERASE PAD1, MITOCHONDRIAL"/>
    <property type="match status" value="1"/>
</dbReference>
<dbReference type="Pfam" id="PF02441">
    <property type="entry name" value="Flavoprotein"/>
    <property type="match status" value="1"/>
</dbReference>
<comment type="caution">
    <text evidence="9">The sequence shown here is derived from an EMBL/GenBank/DDBJ whole genome shotgun (WGS) entry which is preliminary data.</text>
</comment>
<evidence type="ECO:0000313" key="9">
    <source>
        <dbReference type="EMBL" id="HCT58510.1"/>
    </source>
</evidence>
<dbReference type="PANTHER" id="PTHR43374">
    <property type="entry name" value="FLAVIN PRENYLTRANSFERASE"/>
    <property type="match status" value="1"/>
</dbReference>
<feature type="binding site" evidence="7">
    <location>
        <position position="38"/>
    </location>
    <ligand>
        <name>FMN</name>
        <dbReference type="ChEBI" id="CHEBI:58210"/>
    </ligand>
</feature>
<dbReference type="Proteomes" id="UP000264071">
    <property type="component" value="Unassembled WGS sequence"/>
</dbReference>
<comment type="catalytic activity">
    <reaction evidence="5 7">
        <text>dimethylallyl phosphate + FMNH2 = prenylated FMNH2 + phosphate</text>
        <dbReference type="Rhea" id="RHEA:37743"/>
        <dbReference type="ChEBI" id="CHEBI:43474"/>
        <dbReference type="ChEBI" id="CHEBI:57618"/>
        <dbReference type="ChEBI" id="CHEBI:87467"/>
        <dbReference type="ChEBI" id="CHEBI:88052"/>
        <dbReference type="EC" id="2.5.1.129"/>
    </reaction>
</comment>
<dbReference type="InterPro" id="IPR003382">
    <property type="entry name" value="Flavoprotein"/>
</dbReference>
<dbReference type="NCBIfam" id="TIGR00421">
    <property type="entry name" value="ubiX_pad"/>
    <property type="match status" value="1"/>
</dbReference>
<dbReference type="FunFam" id="3.40.50.1950:FF:000001">
    <property type="entry name" value="Flavin prenyltransferase UbiX"/>
    <property type="match status" value="1"/>
</dbReference>
<dbReference type="EMBL" id="DPIY01000010">
    <property type="protein sequence ID" value="HCT58510.1"/>
    <property type="molecule type" value="Genomic_DNA"/>
</dbReference>
<dbReference type="EC" id="2.5.1.129" evidence="7"/>
<comment type="similarity">
    <text evidence="6 7">Belongs to the UbiX/PAD1 family.</text>
</comment>
<dbReference type="InterPro" id="IPR004507">
    <property type="entry name" value="UbiX-like"/>
</dbReference>
<evidence type="ECO:0000256" key="4">
    <source>
        <dbReference type="ARBA" id="ARBA00022679"/>
    </source>
</evidence>
<dbReference type="GO" id="GO:0106141">
    <property type="term" value="F:flavin prenyltransferase activity"/>
    <property type="evidence" value="ECO:0007669"/>
    <property type="project" value="UniProtKB-EC"/>
</dbReference>